<evidence type="ECO:0000313" key="2">
    <source>
        <dbReference type="EMBL" id="RLN48971.1"/>
    </source>
</evidence>
<organism evidence="2 3">
    <name type="scientific">Phytophthora kernoviae</name>
    <dbReference type="NCBI Taxonomy" id="325452"/>
    <lineage>
        <taxon>Eukaryota</taxon>
        <taxon>Sar</taxon>
        <taxon>Stramenopiles</taxon>
        <taxon>Oomycota</taxon>
        <taxon>Peronosporomycetes</taxon>
        <taxon>Peronosporales</taxon>
        <taxon>Peronosporaceae</taxon>
        <taxon>Phytophthora</taxon>
    </lineage>
</organism>
<dbReference type="EMBL" id="MBAD02002229">
    <property type="protein sequence ID" value="RLN48971.1"/>
    <property type="molecule type" value="Genomic_DNA"/>
</dbReference>
<gene>
    <name evidence="2" type="ORF">BBJ29_004091</name>
</gene>
<feature type="region of interest" description="Disordered" evidence="1">
    <location>
        <begin position="23"/>
        <end position="74"/>
    </location>
</feature>
<reference evidence="2 3" key="1">
    <citation type="submission" date="2018-07" db="EMBL/GenBank/DDBJ databases">
        <title>Genome sequencing of oomycete isolates from Chile give support for New Zealand origin for Phytophthora kernoviae and make available the first Nothophytophthora sp. genome.</title>
        <authorList>
            <person name="Studholme D.J."/>
            <person name="Sanfuentes E."/>
            <person name="Panda P."/>
            <person name="Hill R."/>
            <person name="Sambles C."/>
            <person name="Grant M."/>
            <person name="Williams N.M."/>
            <person name="Mcdougal R.L."/>
        </authorList>
    </citation>
    <scope>NUCLEOTIDE SEQUENCE [LARGE SCALE GENOMIC DNA]</scope>
    <source>
        <strain evidence="2">Chile7</strain>
    </source>
</reference>
<name>A0A421FQ43_9STRA</name>
<protein>
    <submittedName>
        <fullName evidence="2">Uncharacterized protein</fullName>
    </submittedName>
</protein>
<proteinExistence type="predicted"/>
<sequence length="135" mass="14233">MEADTTPMDIDADEEIPLAVSTGASTIEPDGISIESVAAEAAAEPVSSQSETQRPEPEAWGTGDDEDGWMPKPARLHSGKTRSCAVCFAPLQYTAATSWDEYLQSEEYLGTIAAADVLSSLVVVLILEPCEEAAG</sequence>
<feature type="compositionally biased region" description="Low complexity" evidence="1">
    <location>
        <begin position="32"/>
        <end position="51"/>
    </location>
</feature>
<dbReference type="Proteomes" id="UP000284657">
    <property type="component" value="Unassembled WGS sequence"/>
</dbReference>
<comment type="caution">
    <text evidence="2">The sequence shown here is derived from an EMBL/GenBank/DDBJ whole genome shotgun (WGS) entry which is preliminary data.</text>
</comment>
<dbReference type="AlphaFoldDB" id="A0A421FQ43"/>
<evidence type="ECO:0000313" key="3">
    <source>
        <dbReference type="Proteomes" id="UP000284657"/>
    </source>
</evidence>
<evidence type="ECO:0000256" key="1">
    <source>
        <dbReference type="SAM" id="MobiDB-lite"/>
    </source>
</evidence>
<accession>A0A421FQ43</accession>